<reference evidence="2 3" key="1">
    <citation type="journal article" date="2015" name="Nature">
        <title>rRNA introns, odd ribosomes, and small enigmatic genomes across a large radiation of phyla.</title>
        <authorList>
            <person name="Brown C.T."/>
            <person name="Hug L.A."/>
            <person name="Thomas B.C."/>
            <person name="Sharon I."/>
            <person name="Castelle C.J."/>
            <person name="Singh A."/>
            <person name="Wilkins M.J."/>
            <person name="Williams K.H."/>
            <person name="Banfield J.F."/>
        </authorList>
    </citation>
    <scope>NUCLEOTIDE SEQUENCE [LARGE SCALE GENOMIC DNA]</scope>
</reference>
<dbReference type="AlphaFoldDB" id="A0A0G0ZAB7"/>
<organism evidence="2 3">
    <name type="scientific">Candidatus Giovannonibacteria bacterium GW2011_GWF2_42_19</name>
    <dbReference type="NCBI Taxonomy" id="1618659"/>
    <lineage>
        <taxon>Bacteria</taxon>
        <taxon>Candidatus Giovannoniibacteriota</taxon>
    </lineage>
</organism>
<dbReference type="Proteomes" id="UP000034036">
    <property type="component" value="Unassembled WGS sequence"/>
</dbReference>
<keyword evidence="2" id="KW-0378">Hydrolase</keyword>
<dbReference type="STRING" id="1618659.UV11_C0043G0005"/>
<name>A0A0G0ZAB7_9BACT</name>
<dbReference type="GO" id="GO:0008483">
    <property type="term" value="F:transaminase activity"/>
    <property type="evidence" value="ECO:0007669"/>
    <property type="project" value="UniProtKB-KW"/>
</dbReference>
<dbReference type="EMBL" id="LCDF01000043">
    <property type="protein sequence ID" value="KKS45662.1"/>
    <property type="molecule type" value="Genomic_DNA"/>
</dbReference>
<accession>A0A0G0ZAB7</accession>
<dbReference type="Gene3D" id="3.40.50.720">
    <property type="entry name" value="NAD(P)-binding Rossmann-like Domain"/>
    <property type="match status" value="1"/>
</dbReference>
<keyword evidence="2" id="KW-0808">Transferase</keyword>
<dbReference type="Pfam" id="PF16363">
    <property type="entry name" value="GDP_Man_Dehyd"/>
    <property type="match status" value="1"/>
</dbReference>
<keyword evidence="2" id="KW-0032">Aminotransferase</keyword>
<dbReference type="InterPro" id="IPR036291">
    <property type="entry name" value="NAD(P)-bd_dom_sf"/>
</dbReference>
<protein>
    <submittedName>
        <fullName evidence="2">Aminotransferase/S-adenosyl-L-homocysteine hydrolase</fullName>
    </submittedName>
</protein>
<evidence type="ECO:0000313" key="3">
    <source>
        <dbReference type="Proteomes" id="UP000034036"/>
    </source>
</evidence>
<dbReference type="GO" id="GO:0016787">
    <property type="term" value="F:hydrolase activity"/>
    <property type="evidence" value="ECO:0007669"/>
    <property type="project" value="UniProtKB-KW"/>
</dbReference>
<sequence>MKILITGGAGFIGHHFVEHILKNTDWEISVLDSLNYASGGFDRLRDINVFDEKRVKIFTADFTQPIPAGLEREIGEVDYIVHMGAETHVDNSIADPAPFIFSNVVGTMRILDFARRRKNLKKLFYFSTDEVFGPAAAGVFYKEWDRYNSSNPYAASKAGGEELSLAYANTYKLPVVITHTMNVFGERQHPEKFIPKVIKKVMSGDVVLIHTDSNKEKAGSRFWIHARNVASALFFLFDRAEIREKYNIVGEKEVDNLKMAQLIADTLGKELKYELVDFHSSRPGHDLRYALDGAKMKNLGWEPPMNFEESLTRTIKWNFLSPQNERWLYI</sequence>
<evidence type="ECO:0000313" key="2">
    <source>
        <dbReference type="EMBL" id="KKS45662.1"/>
    </source>
</evidence>
<dbReference type="InterPro" id="IPR016040">
    <property type="entry name" value="NAD(P)-bd_dom"/>
</dbReference>
<comment type="caution">
    <text evidence="2">The sequence shown here is derived from an EMBL/GenBank/DDBJ whole genome shotgun (WGS) entry which is preliminary data.</text>
</comment>
<dbReference type="Gene3D" id="3.90.25.10">
    <property type="entry name" value="UDP-galactose 4-epimerase, domain 1"/>
    <property type="match status" value="1"/>
</dbReference>
<evidence type="ECO:0000259" key="1">
    <source>
        <dbReference type="Pfam" id="PF16363"/>
    </source>
</evidence>
<gene>
    <name evidence="2" type="ORF">UV11_C0043G0005</name>
</gene>
<feature type="domain" description="NAD(P)-binding" evidence="1">
    <location>
        <begin position="4"/>
        <end position="313"/>
    </location>
</feature>
<dbReference type="PANTHER" id="PTHR43000">
    <property type="entry name" value="DTDP-D-GLUCOSE 4,6-DEHYDRATASE-RELATED"/>
    <property type="match status" value="1"/>
</dbReference>
<proteinExistence type="predicted"/>
<dbReference type="SUPFAM" id="SSF51735">
    <property type="entry name" value="NAD(P)-binding Rossmann-fold domains"/>
    <property type="match status" value="1"/>
</dbReference>
<dbReference type="PATRIC" id="fig|1618659.3.peg.991"/>